<dbReference type="PANTHER" id="PTHR30177">
    <property type="entry name" value="GLYCINE BETAINE/L-PROLINE TRANSPORT SYSTEM PERMEASE PROTEIN PROW"/>
    <property type="match status" value="1"/>
</dbReference>
<sequence>MTWVSSNLDQLLALALNHVALALPAIIVAVAVAVPIGLLASRKPKIGRPLLGAATVLYAVPALPMLIVIPLIFGTPLRSNATMVIALSVYGVALLVRTAEDAFTSVDPEVRDAAIAMGESPRSVFWRVDLPLSLPVLISGIRVVAVSTIALVTIGALIGVSGLGTLLTDGFQRGIMAEVVTGVVATMLLAVIVDGLILGLGRLLTPWRRNRKTSGAGSEER</sequence>
<dbReference type="GO" id="GO:0055085">
    <property type="term" value="P:transmembrane transport"/>
    <property type="evidence" value="ECO:0007669"/>
    <property type="project" value="InterPro"/>
</dbReference>
<dbReference type="PROSITE" id="PS50928">
    <property type="entry name" value="ABC_TM1"/>
    <property type="match status" value="1"/>
</dbReference>
<evidence type="ECO:0000313" key="8">
    <source>
        <dbReference type="EMBL" id="NLT79363.1"/>
    </source>
</evidence>
<evidence type="ECO:0000259" key="7">
    <source>
        <dbReference type="PROSITE" id="PS50928"/>
    </source>
</evidence>
<feature type="domain" description="ABC transmembrane type-1" evidence="7">
    <location>
        <begin position="15"/>
        <end position="197"/>
    </location>
</feature>
<evidence type="ECO:0000256" key="6">
    <source>
        <dbReference type="RuleBase" id="RU363032"/>
    </source>
</evidence>
<dbReference type="InterPro" id="IPR000515">
    <property type="entry name" value="MetI-like"/>
</dbReference>
<evidence type="ECO:0000256" key="3">
    <source>
        <dbReference type="ARBA" id="ARBA00022692"/>
    </source>
</evidence>
<name>A0A971CYK9_9BIFI</name>
<feature type="transmembrane region" description="Helical" evidence="6">
    <location>
        <begin position="50"/>
        <end position="73"/>
    </location>
</feature>
<accession>A0A971CYK9</accession>
<dbReference type="EMBL" id="JAAXZR010000016">
    <property type="protein sequence ID" value="NLT79363.1"/>
    <property type="molecule type" value="Genomic_DNA"/>
</dbReference>
<evidence type="ECO:0000256" key="2">
    <source>
        <dbReference type="ARBA" id="ARBA00022448"/>
    </source>
</evidence>
<evidence type="ECO:0000256" key="5">
    <source>
        <dbReference type="ARBA" id="ARBA00023136"/>
    </source>
</evidence>
<feature type="transmembrane region" description="Helical" evidence="6">
    <location>
        <begin position="12"/>
        <end position="38"/>
    </location>
</feature>
<proteinExistence type="inferred from homology"/>
<dbReference type="GO" id="GO:0005886">
    <property type="term" value="C:plasma membrane"/>
    <property type="evidence" value="ECO:0007669"/>
    <property type="project" value="UniProtKB-SubCell"/>
</dbReference>
<dbReference type="SUPFAM" id="SSF161098">
    <property type="entry name" value="MetI-like"/>
    <property type="match status" value="1"/>
</dbReference>
<evidence type="ECO:0000313" key="9">
    <source>
        <dbReference type="Proteomes" id="UP000767327"/>
    </source>
</evidence>
<dbReference type="InterPro" id="IPR035906">
    <property type="entry name" value="MetI-like_sf"/>
</dbReference>
<dbReference type="Proteomes" id="UP000767327">
    <property type="component" value="Unassembled WGS sequence"/>
</dbReference>
<comment type="subcellular location">
    <subcellularLocation>
        <location evidence="6">Cell membrane</location>
        <topology evidence="6">Multi-pass membrane protein</topology>
    </subcellularLocation>
    <subcellularLocation>
        <location evidence="1">Membrane</location>
        <topology evidence="1">Multi-pass membrane protein</topology>
    </subcellularLocation>
</comment>
<protein>
    <submittedName>
        <fullName evidence="8">ABC transporter permease</fullName>
    </submittedName>
</protein>
<dbReference type="InterPro" id="IPR051204">
    <property type="entry name" value="ABC_transp_perm/SBD"/>
</dbReference>
<dbReference type="PANTHER" id="PTHR30177:SF4">
    <property type="entry name" value="OSMOPROTECTANT IMPORT PERMEASE PROTEIN OSMW"/>
    <property type="match status" value="1"/>
</dbReference>
<dbReference type="AlphaFoldDB" id="A0A971CYK9"/>
<keyword evidence="3 6" id="KW-0812">Transmembrane</keyword>
<evidence type="ECO:0000256" key="1">
    <source>
        <dbReference type="ARBA" id="ARBA00004141"/>
    </source>
</evidence>
<keyword evidence="4 6" id="KW-1133">Transmembrane helix</keyword>
<reference evidence="8" key="1">
    <citation type="journal article" date="2020" name="Biotechnol. Biofuels">
        <title>New insights from the biogas microbiome by comprehensive genome-resolved metagenomics of nearly 1600 species originating from multiple anaerobic digesters.</title>
        <authorList>
            <person name="Campanaro S."/>
            <person name="Treu L."/>
            <person name="Rodriguez-R L.M."/>
            <person name="Kovalovszki A."/>
            <person name="Ziels R.M."/>
            <person name="Maus I."/>
            <person name="Zhu X."/>
            <person name="Kougias P.G."/>
            <person name="Basile A."/>
            <person name="Luo G."/>
            <person name="Schluter A."/>
            <person name="Konstantinidis K.T."/>
            <person name="Angelidaki I."/>
        </authorList>
    </citation>
    <scope>NUCLEOTIDE SEQUENCE</scope>
    <source>
        <strain evidence="8">AS01afH2WH_6</strain>
    </source>
</reference>
<feature type="transmembrane region" description="Helical" evidence="6">
    <location>
        <begin position="79"/>
        <end position="96"/>
    </location>
</feature>
<comment type="similarity">
    <text evidence="6">Belongs to the binding-protein-dependent transport system permease family.</text>
</comment>
<comment type="caution">
    <text evidence="8">The sequence shown here is derived from an EMBL/GenBank/DDBJ whole genome shotgun (WGS) entry which is preliminary data.</text>
</comment>
<gene>
    <name evidence="8" type="ORF">GXW98_03630</name>
</gene>
<dbReference type="GO" id="GO:0031460">
    <property type="term" value="P:glycine betaine transport"/>
    <property type="evidence" value="ECO:0007669"/>
    <property type="project" value="TreeGrafter"/>
</dbReference>
<feature type="transmembrane region" description="Helical" evidence="6">
    <location>
        <begin position="143"/>
        <end position="167"/>
    </location>
</feature>
<keyword evidence="2 6" id="KW-0813">Transport</keyword>
<dbReference type="RefSeq" id="WP_273173136.1">
    <property type="nucleotide sequence ID" value="NZ_JAAXZR010000016.1"/>
</dbReference>
<reference evidence="8" key="2">
    <citation type="submission" date="2020-01" db="EMBL/GenBank/DDBJ databases">
        <authorList>
            <person name="Campanaro S."/>
        </authorList>
    </citation>
    <scope>NUCLEOTIDE SEQUENCE</scope>
    <source>
        <strain evidence="8">AS01afH2WH_6</strain>
    </source>
</reference>
<dbReference type="Pfam" id="PF00528">
    <property type="entry name" value="BPD_transp_1"/>
    <property type="match status" value="1"/>
</dbReference>
<evidence type="ECO:0000256" key="4">
    <source>
        <dbReference type="ARBA" id="ARBA00022989"/>
    </source>
</evidence>
<dbReference type="CDD" id="cd06261">
    <property type="entry name" value="TM_PBP2"/>
    <property type="match status" value="1"/>
</dbReference>
<feature type="transmembrane region" description="Helical" evidence="6">
    <location>
        <begin position="179"/>
        <end position="204"/>
    </location>
</feature>
<dbReference type="Gene3D" id="1.10.3720.10">
    <property type="entry name" value="MetI-like"/>
    <property type="match status" value="1"/>
</dbReference>
<keyword evidence="5 6" id="KW-0472">Membrane</keyword>
<organism evidence="8 9">
    <name type="scientific">Bifidobacterium crudilactis</name>
    <dbReference type="NCBI Taxonomy" id="327277"/>
    <lineage>
        <taxon>Bacteria</taxon>
        <taxon>Bacillati</taxon>
        <taxon>Actinomycetota</taxon>
        <taxon>Actinomycetes</taxon>
        <taxon>Bifidobacteriales</taxon>
        <taxon>Bifidobacteriaceae</taxon>
        <taxon>Bifidobacterium</taxon>
    </lineage>
</organism>